<keyword evidence="3" id="KW-1185">Reference proteome</keyword>
<dbReference type="OrthoDB" id="144261at2759"/>
<organism evidence="2 3">
    <name type="scientific">Phytophthora fragariaefolia</name>
    <dbReference type="NCBI Taxonomy" id="1490495"/>
    <lineage>
        <taxon>Eukaryota</taxon>
        <taxon>Sar</taxon>
        <taxon>Stramenopiles</taxon>
        <taxon>Oomycota</taxon>
        <taxon>Peronosporomycetes</taxon>
        <taxon>Peronosporales</taxon>
        <taxon>Peronosporaceae</taxon>
        <taxon>Phytophthora</taxon>
    </lineage>
</organism>
<feature type="compositionally biased region" description="Polar residues" evidence="1">
    <location>
        <begin position="106"/>
        <end position="115"/>
    </location>
</feature>
<dbReference type="EMBL" id="BSXT01001533">
    <property type="protein sequence ID" value="GMF43399.1"/>
    <property type="molecule type" value="Genomic_DNA"/>
</dbReference>
<sequence>MCDGIRVVHEAVALGAKTGSETPGCSSSTPITMATTIEASSDNSIDVLEQTFVLVIRVLTTEGTNRGDDNSYEHLTAEFELEYYAKELAVLPELTEPAESKRDYSTKMSSTRPKR</sequence>
<dbReference type="AlphaFoldDB" id="A0A9W6XQV8"/>
<accession>A0A9W6XQV8</accession>
<reference evidence="2" key="1">
    <citation type="submission" date="2023-04" db="EMBL/GenBank/DDBJ databases">
        <title>Phytophthora fragariaefolia NBRC 109709.</title>
        <authorList>
            <person name="Ichikawa N."/>
            <person name="Sato H."/>
            <person name="Tonouchi N."/>
        </authorList>
    </citation>
    <scope>NUCLEOTIDE SEQUENCE</scope>
    <source>
        <strain evidence="2">NBRC 109709</strain>
    </source>
</reference>
<evidence type="ECO:0000313" key="2">
    <source>
        <dbReference type="EMBL" id="GMF43399.1"/>
    </source>
</evidence>
<feature type="region of interest" description="Disordered" evidence="1">
    <location>
        <begin position="95"/>
        <end position="115"/>
    </location>
</feature>
<evidence type="ECO:0000256" key="1">
    <source>
        <dbReference type="SAM" id="MobiDB-lite"/>
    </source>
</evidence>
<dbReference type="Proteomes" id="UP001165121">
    <property type="component" value="Unassembled WGS sequence"/>
</dbReference>
<comment type="caution">
    <text evidence="2">The sequence shown here is derived from an EMBL/GenBank/DDBJ whole genome shotgun (WGS) entry which is preliminary data.</text>
</comment>
<evidence type="ECO:0000313" key="3">
    <source>
        <dbReference type="Proteomes" id="UP001165121"/>
    </source>
</evidence>
<name>A0A9W6XQV8_9STRA</name>
<proteinExistence type="predicted"/>
<protein>
    <submittedName>
        <fullName evidence="2">Unnamed protein product</fullName>
    </submittedName>
</protein>
<gene>
    <name evidence="2" type="ORF">Pfra01_001466100</name>
</gene>